<evidence type="ECO:0000313" key="6">
    <source>
        <dbReference type="EMBL" id="TCC34923.1"/>
    </source>
</evidence>
<name>A0A4R0IMS9_9ACTN</name>
<dbReference type="AlphaFoldDB" id="A0A4R0IMS9"/>
<keyword evidence="2" id="KW-0479">Metal-binding</keyword>
<sequence length="427" mass="46607">MSTESHKRVAGLRRPVARRAPSPSGVSDVDSNLLASLVDDSDQFIAEHWLESPYLGRSKVTDPAALLSIAELNKILTSTALRGPHIRVMKRGRPVARQDYLRMFQTTADYIPDRAEPNLVIGEFASGATLVIDRVEDFALSVREACDSLAHSLATTMRAHAFITPPGETGFQAHHDPLGAFIVQVHGEKLWRIYSRMSTASVGRIYPSDGEGRALDLGDPIIETTLRPGDVLYLPQGFPHVATAPDVLSVHITMVCQTPDWAALVRPLVDEVLNSTEFLQIPNLLTTDSTSLHQTQLTRVADFTRQLAEKAGHNRTELGVAPTDTSSVLTKLEILARLPAEEIRIAALPTLQELAGSETHDALEVEGAIIKLPAAFRPALRLILQNQECLLSELVDAIGRRPALSLISRLAIHEAVSVADRRGEGRT</sequence>
<comment type="cofactor">
    <cofactor evidence="1">
        <name>Fe(2+)</name>
        <dbReference type="ChEBI" id="CHEBI:29033"/>
    </cofactor>
</comment>
<dbReference type="InterPro" id="IPR039994">
    <property type="entry name" value="NO66-like"/>
</dbReference>
<keyword evidence="3" id="KW-0408">Iron</keyword>
<reference evidence="6 7" key="1">
    <citation type="submission" date="2019-02" db="EMBL/GenBank/DDBJ databases">
        <title>Kribbella capetownensis sp. nov. and Kribbella speibonae sp. nov., isolated from soil.</title>
        <authorList>
            <person name="Curtis S.M."/>
            <person name="Norton I."/>
            <person name="Everest G.J."/>
            <person name="Meyers P.R."/>
        </authorList>
    </citation>
    <scope>NUCLEOTIDE SEQUENCE [LARGE SCALE GENOMIC DNA]</scope>
    <source>
        <strain evidence="6 7">DSM 27082</strain>
    </source>
</reference>
<dbReference type="OrthoDB" id="9764016at2"/>
<dbReference type="PANTHER" id="PTHR13096">
    <property type="entry name" value="MINA53 MYC INDUCED NUCLEAR ANTIGEN"/>
    <property type="match status" value="1"/>
</dbReference>
<dbReference type="Proteomes" id="UP000292695">
    <property type="component" value="Unassembled WGS sequence"/>
</dbReference>
<dbReference type="Gene3D" id="2.60.120.650">
    <property type="entry name" value="Cupin"/>
    <property type="match status" value="1"/>
</dbReference>
<dbReference type="PROSITE" id="PS51184">
    <property type="entry name" value="JMJC"/>
    <property type="match status" value="1"/>
</dbReference>
<evidence type="ECO:0000259" key="5">
    <source>
        <dbReference type="PROSITE" id="PS51184"/>
    </source>
</evidence>
<proteinExistence type="predicted"/>
<feature type="compositionally biased region" description="Basic residues" evidence="4">
    <location>
        <begin position="8"/>
        <end position="17"/>
    </location>
</feature>
<dbReference type="GO" id="GO:0046872">
    <property type="term" value="F:metal ion binding"/>
    <property type="evidence" value="ECO:0007669"/>
    <property type="project" value="UniProtKB-KW"/>
</dbReference>
<evidence type="ECO:0000256" key="3">
    <source>
        <dbReference type="ARBA" id="ARBA00023004"/>
    </source>
</evidence>
<organism evidence="6 7">
    <name type="scientific">Kribbella sindirgiensis</name>
    <dbReference type="NCBI Taxonomy" id="1124744"/>
    <lineage>
        <taxon>Bacteria</taxon>
        <taxon>Bacillati</taxon>
        <taxon>Actinomycetota</taxon>
        <taxon>Actinomycetes</taxon>
        <taxon>Propionibacteriales</taxon>
        <taxon>Kribbellaceae</taxon>
        <taxon>Kribbella</taxon>
    </lineage>
</organism>
<evidence type="ECO:0000256" key="4">
    <source>
        <dbReference type="SAM" id="MobiDB-lite"/>
    </source>
</evidence>
<evidence type="ECO:0000256" key="1">
    <source>
        <dbReference type="ARBA" id="ARBA00001954"/>
    </source>
</evidence>
<accession>A0A4R0IMS9</accession>
<protein>
    <recommendedName>
        <fullName evidence="5">JmjC domain-containing protein</fullName>
    </recommendedName>
</protein>
<dbReference type="PANTHER" id="PTHR13096:SF8">
    <property type="entry name" value="RIBOSOMAL OXYGENASE 1"/>
    <property type="match status" value="1"/>
</dbReference>
<comment type="caution">
    <text evidence="6">The sequence shown here is derived from an EMBL/GenBank/DDBJ whole genome shotgun (WGS) entry which is preliminary data.</text>
</comment>
<dbReference type="SUPFAM" id="SSF51197">
    <property type="entry name" value="Clavaminate synthase-like"/>
    <property type="match status" value="1"/>
</dbReference>
<dbReference type="EMBL" id="SJKA01000004">
    <property type="protein sequence ID" value="TCC34923.1"/>
    <property type="molecule type" value="Genomic_DNA"/>
</dbReference>
<gene>
    <name evidence="6" type="ORF">E0H50_13610</name>
</gene>
<evidence type="ECO:0000256" key="2">
    <source>
        <dbReference type="ARBA" id="ARBA00022723"/>
    </source>
</evidence>
<keyword evidence="7" id="KW-1185">Reference proteome</keyword>
<dbReference type="Pfam" id="PF08007">
    <property type="entry name" value="JmjC_2"/>
    <property type="match status" value="1"/>
</dbReference>
<feature type="domain" description="JmjC" evidence="5">
    <location>
        <begin position="105"/>
        <end position="273"/>
    </location>
</feature>
<feature type="region of interest" description="Disordered" evidence="4">
    <location>
        <begin position="1"/>
        <end position="28"/>
    </location>
</feature>
<dbReference type="InterPro" id="IPR003347">
    <property type="entry name" value="JmjC_dom"/>
</dbReference>
<evidence type="ECO:0000313" key="7">
    <source>
        <dbReference type="Proteomes" id="UP000292695"/>
    </source>
</evidence>